<feature type="compositionally biased region" description="Polar residues" evidence="1">
    <location>
        <begin position="644"/>
        <end position="678"/>
    </location>
</feature>
<protein>
    <submittedName>
        <fullName evidence="3">Uncharacterized protein</fullName>
    </submittedName>
</protein>
<accession>A0A6T6W7N3</accession>
<dbReference type="EMBL" id="HBEM01020664">
    <property type="protein sequence ID" value="CAD8455206.1"/>
    <property type="molecule type" value="Transcribed_RNA"/>
</dbReference>
<dbReference type="Gene3D" id="3.40.640.10">
    <property type="entry name" value="Type I PLP-dependent aspartate aminotransferase-like (Major domain)"/>
    <property type="match status" value="1"/>
</dbReference>
<evidence type="ECO:0000313" key="3">
    <source>
        <dbReference type="EMBL" id="CAD8455207.1"/>
    </source>
</evidence>
<dbReference type="InterPro" id="IPR015421">
    <property type="entry name" value="PyrdxlP-dep_Trfase_major"/>
</dbReference>
<evidence type="ECO:0000256" key="1">
    <source>
        <dbReference type="SAM" id="MobiDB-lite"/>
    </source>
</evidence>
<evidence type="ECO:0000313" key="2">
    <source>
        <dbReference type="EMBL" id="CAD8455206.1"/>
    </source>
</evidence>
<reference evidence="3" key="1">
    <citation type="submission" date="2021-01" db="EMBL/GenBank/DDBJ databases">
        <authorList>
            <person name="Corre E."/>
            <person name="Pelletier E."/>
            <person name="Niang G."/>
            <person name="Scheremetjew M."/>
            <person name="Finn R."/>
            <person name="Kale V."/>
            <person name="Holt S."/>
            <person name="Cochrane G."/>
            <person name="Meng A."/>
            <person name="Brown T."/>
            <person name="Cohen L."/>
        </authorList>
    </citation>
    <scope>NUCLEOTIDE SEQUENCE</scope>
    <source>
        <strain evidence="3">CCMP2058</strain>
    </source>
</reference>
<feature type="region of interest" description="Disordered" evidence="1">
    <location>
        <begin position="625"/>
        <end position="678"/>
    </location>
</feature>
<dbReference type="InterPro" id="IPR015424">
    <property type="entry name" value="PyrdxlP-dep_Trfase"/>
</dbReference>
<feature type="compositionally biased region" description="Basic and acidic residues" evidence="1">
    <location>
        <begin position="633"/>
        <end position="643"/>
    </location>
</feature>
<organism evidence="3">
    <name type="scientific">Amorphochlora amoebiformis</name>
    <dbReference type="NCBI Taxonomy" id="1561963"/>
    <lineage>
        <taxon>Eukaryota</taxon>
        <taxon>Sar</taxon>
        <taxon>Rhizaria</taxon>
        <taxon>Cercozoa</taxon>
        <taxon>Chlorarachniophyceae</taxon>
        <taxon>Amorphochlora</taxon>
    </lineage>
</organism>
<sequence>MSQEVIDSHMCKLMSSFLFTTFHPQQLVKYRRYMEMYIKTKLVKHFHTDRMNIHVASTVEEARIFAIRGSMYRLYPSLAEEGASTCRRPPVFYYTAGAPISTCVEFTASQIFMPKESFVDIPIRQVQKSTEETKENAKSRLLSCYEMDLVALSKKIEADKASGRLPCCVIATLGARAGSLGYQCDDIANLRRICDKHSVSLFVEGTCMLLCGVSDSGVWFRDAFSKADAVVLQPLTWLRTGSSPSCGVVIANSRIWWSMGGERSQDLIATTNIGMDAVLPLWGQLQTMDLLALNARVESHLRLCNILRDGLKKEAKWLNSEEGPGPRQPHISIFRIRPAVGLDVSLSNLNENSLQEVIYDDLKEYGFKDHFSIVKLDGFNGLLFHPRQSMTLSNDSKNGKRKTVDEEIKKAVVRMRLTVTNLILALSTREKLISLVADLPNLQYIQHTQIKGFVGIGGVRYVPPYEVPTNVIDSINRTLAHILSKKDSRLYRLGDFTPEKATIGDETEEDMKFSRGKEDDSNGSSLCIVLRSGITNLEAVLEDIVSTGSSMELPQDVMDALAAAIARGIQEAEEKILLHNTNSYHPITLVRKAPLIGSIFGYIFPPSETQDPAIGHTFNIARTSTPTVSTAESKSHTSSRAESKSQLPVVTRSENGKQPEQVATITTAEDSEKVPTSS</sequence>
<dbReference type="EMBL" id="HBEM01020665">
    <property type="protein sequence ID" value="CAD8455207.1"/>
    <property type="molecule type" value="Transcribed_RNA"/>
</dbReference>
<proteinExistence type="predicted"/>
<dbReference type="SUPFAM" id="SSF53383">
    <property type="entry name" value="PLP-dependent transferases"/>
    <property type="match status" value="1"/>
</dbReference>
<dbReference type="AlphaFoldDB" id="A0A6T6W7N3"/>
<name>A0A6T6W7N3_9EUKA</name>
<gene>
    <name evidence="2" type="ORF">LAMO00422_LOCUS14150</name>
    <name evidence="3" type="ORF">LAMO00422_LOCUS14151</name>
</gene>